<evidence type="ECO:0000256" key="8">
    <source>
        <dbReference type="ARBA" id="ARBA00047664"/>
    </source>
</evidence>
<feature type="compositionally biased region" description="Polar residues" evidence="9">
    <location>
        <begin position="45"/>
        <end position="54"/>
    </location>
</feature>
<evidence type="ECO:0000256" key="2">
    <source>
        <dbReference type="ARBA" id="ARBA00012254"/>
    </source>
</evidence>
<proteinExistence type="inferred from homology"/>
<dbReference type="Pfam" id="PF00551">
    <property type="entry name" value="Formyl_trans_N"/>
    <property type="match status" value="1"/>
</dbReference>
<keyword evidence="12" id="KW-1185">Reference proteome</keyword>
<keyword evidence="4" id="KW-0658">Purine biosynthesis</keyword>
<dbReference type="InterPro" id="IPR036477">
    <property type="entry name" value="Formyl_transf_N_sf"/>
</dbReference>
<dbReference type="NCBIfam" id="TIGR00639">
    <property type="entry name" value="PurN"/>
    <property type="match status" value="1"/>
</dbReference>
<evidence type="ECO:0000256" key="5">
    <source>
        <dbReference type="ARBA" id="ARBA00038440"/>
    </source>
</evidence>
<evidence type="ECO:0000256" key="9">
    <source>
        <dbReference type="SAM" id="MobiDB-lite"/>
    </source>
</evidence>
<comment type="catalytic activity">
    <reaction evidence="8">
        <text>N(1)-(5-phospho-beta-D-ribosyl)glycinamide + (6R)-10-formyltetrahydrofolate = N(2)-formyl-N(1)-(5-phospho-beta-D-ribosyl)glycinamide + (6S)-5,6,7,8-tetrahydrofolate + H(+)</text>
        <dbReference type="Rhea" id="RHEA:15053"/>
        <dbReference type="ChEBI" id="CHEBI:15378"/>
        <dbReference type="ChEBI" id="CHEBI:57453"/>
        <dbReference type="ChEBI" id="CHEBI:143788"/>
        <dbReference type="ChEBI" id="CHEBI:147286"/>
        <dbReference type="ChEBI" id="CHEBI:195366"/>
        <dbReference type="EC" id="2.1.2.2"/>
    </reaction>
</comment>
<dbReference type="Proteomes" id="UP000239649">
    <property type="component" value="Unassembled WGS sequence"/>
</dbReference>
<evidence type="ECO:0000256" key="4">
    <source>
        <dbReference type="ARBA" id="ARBA00022755"/>
    </source>
</evidence>
<dbReference type="STRING" id="554055.A0A2P6VLY6"/>
<dbReference type="GO" id="GO:0004644">
    <property type="term" value="F:phosphoribosylglycinamide formyltransferase activity"/>
    <property type="evidence" value="ECO:0007669"/>
    <property type="project" value="UniProtKB-EC"/>
</dbReference>
<dbReference type="PANTHER" id="PTHR43369:SF2">
    <property type="entry name" value="PHOSPHORIBOSYLGLYCINAMIDE FORMYLTRANSFERASE"/>
    <property type="match status" value="1"/>
</dbReference>
<dbReference type="AlphaFoldDB" id="A0A2P6VLY6"/>
<dbReference type="OrthoDB" id="2018833at2759"/>
<comment type="caution">
    <text evidence="11">The sequence shown here is derived from an EMBL/GenBank/DDBJ whole genome shotgun (WGS) entry which is preliminary data.</text>
</comment>
<accession>A0A2P6VLY6</accession>
<name>A0A2P6VLY6_9CHLO</name>
<feature type="compositionally biased region" description="Pro residues" evidence="9">
    <location>
        <begin position="58"/>
        <end position="69"/>
    </location>
</feature>
<protein>
    <recommendedName>
        <fullName evidence="2">phosphoribosylglycinamide formyltransferase 1</fullName>
        <ecNumber evidence="2">2.1.2.2</ecNumber>
    </recommendedName>
    <alternativeName>
        <fullName evidence="7">5'-phosphoribosylglycinamide transformylase</fullName>
    </alternativeName>
    <alternativeName>
        <fullName evidence="6">GAR transformylase</fullName>
    </alternativeName>
</protein>
<gene>
    <name evidence="11" type="ORF">C2E20_1877</name>
</gene>
<feature type="domain" description="Formyl transferase N-terminal" evidence="10">
    <location>
        <begin position="73"/>
        <end position="259"/>
    </location>
</feature>
<dbReference type="EMBL" id="LHPF02000003">
    <property type="protein sequence ID" value="PSC75099.1"/>
    <property type="molecule type" value="Genomic_DNA"/>
</dbReference>
<dbReference type="InterPro" id="IPR002376">
    <property type="entry name" value="Formyl_transf_N"/>
</dbReference>
<dbReference type="Gene3D" id="3.40.50.170">
    <property type="entry name" value="Formyl transferase, N-terminal domain"/>
    <property type="match status" value="1"/>
</dbReference>
<comment type="pathway">
    <text evidence="1">Purine metabolism; IMP biosynthesis via de novo pathway; N(2)-formyl-N(1)-(5-phospho-D-ribosyl)glycinamide from N(1)-(5-phospho-D-ribosyl)glycinamide (10-formyl THF route): step 1/1.</text>
</comment>
<comment type="similarity">
    <text evidence="5">Belongs to the GART family.</text>
</comment>
<dbReference type="InterPro" id="IPR001555">
    <property type="entry name" value="GART_AS"/>
</dbReference>
<evidence type="ECO:0000256" key="1">
    <source>
        <dbReference type="ARBA" id="ARBA00005054"/>
    </source>
</evidence>
<evidence type="ECO:0000313" key="12">
    <source>
        <dbReference type="Proteomes" id="UP000239649"/>
    </source>
</evidence>
<dbReference type="CDD" id="cd08645">
    <property type="entry name" value="FMT_core_GART"/>
    <property type="match status" value="1"/>
</dbReference>
<reference evidence="11 12" key="1">
    <citation type="journal article" date="2018" name="Plant J.">
        <title>Genome sequences of Chlorella sorokiniana UTEX 1602 and Micractinium conductrix SAG 241.80: implications to maltose excretion by a green alga.</title>
        <authorList>
            <person name="Arriola M.B."/>
            <person name="Velmurugan N."/>
            <person name="Zhang Y."/>
            <person name="Plunkett M.H."/>
            <person name="Hondzo H."/>
            <person name="Barney B.M."/>
        </authorList>
    </citation>
    <scope>NUCLEOTIDE SEQUENCE [LARGE SCALE GENOMIC DNA]</scope>
    <source>
        <strain evidence="11 12">SAG 241.80</strain>
    </source>
</reference>
<dbReference type="GO" id="GO:0006189">
    <property type="term" value="P:'de novo' IMP biosynthetic process"/>
    <property type="evidence" value="ECO:0007669"/>
    <property type="project" value="UniProtKB-UniPathway"/>
</dbReference>
<keyword evidence="3" id="KW-0808">Transferase</keyword>
<dbReference type="GO" id="GO:0009507">
    <property type="term" value="C:chloroplast"/>
    <property type="evidence" value="ECO:0007669"/>
    <property type="project" value="TreeGrafter"/>
</dbReference>
<evidence type="ECO:0000256" key="6">
    <source>
        <dbReference type="ARBA" id="ARBA00041324"/>
    </source>
</evidence>
<dbReference type="HAMAP" id="MF_01930">
    <property type="entry name" value="PurN"/>
    <property type="match status" value="1"/>
</dbReference>
<evidence type="ECO:0000313" key="11">
    <source>
        <dbReference type="EMBL" id="PSC75099.1"/>
    </source>
</evidence>
<sequence>MVLIGRWPDPAISLASRHGDVGSQRRAGTRLRPSGTAASGPCNAVTPSARTSRTAAHPSPPAGLPPLEPPPKKRLAVFVSGGGSNFRAIHAAFADGGVHGEVAVVVSNSPSCSGVAYAQSHGIPTLTYPAPKADSAAGLTDAQLVAALTEEHQADIVILAGYLKLIPQQLVRAYKRRIVNIHPALLPSFGGKGYYGIKVHQAVVASGARFSGPTIHFVDEEYDTGPILAQAVVPVYPTDRPEQLAARVLKEEHKLYPQCVAALCEDRVTWRHDGVPIMWRAH</sequence>
<dbReference type="UniPathway" id="UPA00074">
    <property type="reaction ID" value="UER00126"/>
</dbReference>
<evidence type="ECO:0000256" key="7">
    <source>
        <dbReference type="ARBA" id="ARBA00041682"/>
    </source>
</evidence>
<dbReference type="InterPro" id="IPR004607">
    <property type="entry name" value="GART"/>
</dbReference>
<dbReference type="PANTHER" id="PTHR43369">
    <property type="entry name" value="PHOSPHORIBOSYLGLYCINAMIDE FORMYLTRANSFERASE"/>
    <property type="match status" value="1"/>
</dbReference>
<organism evidence="11 12">
    <name type="scientific">Micractinium conductrix</name>
    <dbReference type="NCBI Taxonomy" id="554055"/>
    <lineage>
        <taxon>Eukaryota</taxon>
        <taxon>Viridiplantae</taxon>
        <taxon>Chlorophyta</taxon>
        <taxon>core chlorophytes</taxon>
        <taxon>Trebouxiophyceae</taxon>
        <taxon>Chlorellales</taxon>
        <taxon>Chlorellaceae</taxon>
        <taxon>Chlorella clade</taxon>
        <taxon>Micractinium</taxon>
    </lineage>
</organism>
<dbReference type="PROSITE" id="PS00373">
    <property type="entry name" value="GART"/>
    <property type="match status" value="1"/>
</dbReference>
<dbReference type="EC" id="2.1.2.2" evidence="2"/>
<evidence type="ECO:0000256" key="3">
    <source>
        <dbReference type="ARBA" id="ARBA00022679"/>
    </source>
</evidence>
<dbReference type="SUPFAM" id="SSF53328">
    <property type="entry name" value="Formyltransferase"/>
    <property type="match status" value="1"/>
</dbReference>
<feature type="region of interest" description="Disordered" evidence="9">
    <location>
        <begin position="15"/>
        <end position="70"/>
    </location>
</feature>
<evidence type="ECO:0000259" key="10">
    <source>
        <dbReference type="Pfam" id="PF00551"/>
    </source>
</evidence>